<gene>
    <name evidence="1" type="ORF">JCM17846_16790</name>
</gene>
<organism evidence="1 2">
    <name type="scientific">Iodidimonas nitroreducens</name>
    <dbReference type="NCBI Taxonomy" id="1236968"/>
    <lineage>
        <taxon>Bacteria</taxon>
        <taxon>Pseudomonadati</taxon>
        <taxon>Pseudomonadota</taxon>
        <taxon>Alphaproteobacteria</taxon>
        <taxon>Iodidimonadales</taxon>
        <taxon>Iodidimonadaceae</taxon>
        <taxon>Iodidimonas</taxon>
    </lineage>
</organism>
<evidence type="ECO:0000313" key="1">
    <source>
        <dbReference type="EMBL" id="GER03997.1"/>
    </source>
</evidence>
<comment type="caution">
    <text evidence="1">The sequence shown here is derived from an EMBL/GenBank/DDBJ whole genome shotgun (WGS) entry which is preliminary data.</text>
</comment>
<keyword evidence="2" id="KW-1185">Reference proteome</keyword>
<dbReference type="RefSeq" id="WP_042086068.1">
    <property type="nucleotide sequence ID" value="NZ_BKCN01000007.1"/>
</dbReference>
<sequence length="64" mass="6790">MFSTVSENARLVVNGLFGRSYGFFDYLIENGQLSATPSADIHLFAKPAKAAALASPSVIEQQAA</sequence>
<name>A0A5A7N7Q6_9PROT</name>
<dbReference type="Proteomes" id="UP000324996">
    <property type="component" value="Unassembled WGS sequence"/>
</dbReference>
<proteinExistence type="predicted"/>
<protein>
    <submittedName>
        <fullName evidence="1">Uncharacterized protein</fullName>
    </submittedName>
</protein>
<reference evidence="1 2" key="1">
    <citation type="submission" date="2019-09" db="EMBL/GenBank/DDBJ databases">
        <title>NBRP : Genome information of microbial organism related human and environment.</title>
        <authorList>
            <person name="Hattori M."/>
            <person name="Oshima K."/>
            <person name="Inaba H."/>
            <person name="Suda W."/>
            <person name="Sakamoto M."/>
            <person name="Iino T."/>
            <person name="Kitahara M."/>
            <person name="Oshida Y."/>
            <person name="Iida T."/>
            <person name="Kudo T."/>
            <person name="Itoh T."/>
            <person name="Ohkuma M."/>
        </authorList>
    </citation>
    <scope>NUCLEOTIDE SEQUENCE [LARGE SCALE GENOMIC DNA]</scope>
    <source>
        <strain evidence="1 2">Q-1</strain>
    </source>
</reference>
<dbReference type="AlphaFoldDB" id="A0A5A7N7Q6"/>
<evidence type="ECO:0000313" key="2">
    <source>
        <dbReference type="Proteomes" id="UP000324996"/>
    </source>
</evidence>
<accession>A0A5A7N7Q6</accession>
<dbReference type="EMBL" id="BKCN01000007">
    <property type="protein sequence ID" value="GER03997.1"/>
    <property type="molecule type" value="Genomic_DNA"/>
</dbReference>